<keyword evidence="13" id="KW-1185">Reference proteome</keyword>
<dbReference type="PROSITE" id="PS00858">
    <property type="entry name" value="PREPHENATE_DEHYDR_2"/>
    <property type="match status" value="1"/>
</dbReference>
<dbReference type="InterPro" id="IPR008242">
    <property type="entry name" value="Chor_mutase/pphenate_deHydtase"/>
</dbReference>
<dbReference type="UniPathway" id="UPA00121">
    <property type="reaction ID" value="UER00345"/>
</dbReference>
<evidence type="ECO:0000256" key="4">
    <source>
        <dbReference type="ARBA" id="ARBA00023141"/>
    </source>
</evidence>
<evidence type="ECO:0000313" key="12">
    <source>
        <dbReference type="EMBL" id="AXC15182.1"/>
    </source>
</evidence>
<dbReference type="RefSeq" id="WP_114209801.1">
    <property type="nucleotide sequence ID" value="NZ_CP030840.1"/>
</dbReference>
<dbReference type="SUPFAM" id="SSF53850">
    <property type="entry name" value="Periplasmic binding protein-like II"/>
    <property type="match status" value="1"/>
</dbReference>
<gene>
    <name evidence="9" type="primary">pheA</name>
    <name evidence="12" type="ORF">ACPOL_5938</name>
</gene>
<dbReference type="PROSITE" id="PS51671">
    <property type="entry name" value="ACT"/>
    <property type="match status" value="1"/>
</dbReference>
<dbReference type="PROSITE" id="PS51171">
    <property type="entry name" value="PREPHENATE_DEHYDR_3"/>
    <property type="match status" value="1"/>
</dbReference>
<sequence>MQIAIQGELGSFSHEAALRMANGLEPGNSGSEDIQIVPCFHSPDVFRLVVEGTVDAAVIPIENSLAGPVAEHFDLLLKEEVAIESESQLRIRHNLIGLPSATLARIKRVSSHPVALAQCRRFLESHPEILAVPFYDTAGSVKTVIEKGELSAAAIASRQAADHYGAHILAADIEDNAANFTRFFLVRRADLVRPDREADKVSLAFTVENRPGTLVEALRIFAVEGTNLTKIESRPVQGRPWQYVFYVDYQMATAASADTILAALRRSCSMVKELGRYRSAPMNFDNQTN</sequence>
<dbReference type="InterPro" id="IPR001086">
    <property type="entry name" value="Preph_deHydtase"/>
</dbReference>
<dbReference type="InterPro" id="IPR018528">
    <property type="entry name" value="Preph_deHydtase_CS"/>
</dbReference>
<comment type="catalytic activity">
    <reaction evidence="7 9">
        <text>prephenate + H(+) = 3-phenylpyruvate + CO2 + H2O</text>
        <dbReference type="Rhea" id="RHEA:21648"/>
        <dbReference type="ChEBI" id="CHEBI:15377"/>
        <dbReference type="ChEBI" id="CHEBI:15378"/>
        <dbReference type="ChEBI" id="CHEBI:16526"/>
        <dbReference type="ChEBI" id="CHEBI:18005"/>
        <dbReference type="ChEBI" id="CHEBI:29934"/>
        <dbReference type="EC" id="4.2.1.51"/>
    </reaction>
</comment>
<dbReference type="InterPro" id="IPR045865">
    <property type="entry name" value="ACT-like_dom_sf"/>
</dbReference>
<keyword evidence="5 9" id="KW-0584">Phenylalanine biosynthesis</keyword>
<evidence type="ECO:0000256" key="6">
    <source>
        <dbReference type="ARBA" id="ARBA00023239"/>
    </source>
</evidence>
<evidence type="ECO:0000256" key="2">
    <source>
        <dbReference type="ARBA" id="ARBA00013147"/>
    </source>
</evidence>
<dbReference type="Pfam" id="PF00800">
    <property type="entry name" value="PDT"/>
    <property type="match status" value="1"/>
</dbReference>
<evidence type="ECO:0000259" key="11">
    <source>
        <dbReference type="PROSITE" id="PS51671"/>
    </source>
</evidence>
<evidence type="ECO:0000256" key="8">
    <source>
        <dbReference type="PIRSR" id="PIRSR001500-2"/>
    </source>
</evidence>
<proteinExistence type="predicted"/>
<dbReference type="EMBL" id="CP030840">
    <property type="protein sequence ID" value="AXC15182.1"/>
    <property type="molecule type" value="Genomic_DNA"/>
</dbReference>
<dbReference type="InterPro" id="IPR002912">
    <property type="entry name" value="ACT_dom"/>
</dbReference>
<keyword evidence="4 9" id="KW-0057">Aromatic amino acid biosynthesis</keyword>
<dbReference type="NCBIfam" id="NF008865">
    <property type="entry name" value="PRK11898.1"/>
    <property type="match status" value="1"/>
</dbReference>
<dbReference type="PANTHER" id="PTHR21022">
    <property type="entry name" value="PREPHENATE DEHYDRATASE P PROTEIN"/>
    <property type="match status" value="1"/>
</dbReference>
<dbReference type="OrthoDB" id="9802281at2"/>
<comment type="pathway">
    <text evidence="1 9">Amino-acid biosynthesis; L-phenylalanine biosynthesis; phenylpyruvate from prephenate: step 1/1.</text>
</comment>
<dbReference type="CDD" id="cd04905">
    <property type="entry name" value="ACT_CM-PDT"/>
    <property type="match status" value="1"/>
</dbReference>
<accession>A0A2Z5G7F5</accession>
<evidence type="ECO:0000313" key="13">
    <source>
        <dbReference type="Proteomes" id="UP000253606"/>
    </source>
</evidence>
<evidence type="ECO:0000256" key="7">
    <source>
        <dbReference type="ARBA" id="ARBA00047848"/>
    </source>
</evidence>
<dbReference type="Gene3D" id="3.30.70.260">
    <property type="match status" value="1"/>
</dbReference>
<dbReference type="CDD" id="cd13631">
    <property type="entry name" value="PBP2_Ct-PDT_like"/>
    <property type="match status" value="1"/>
</dbReference>
<evidence type="ECO:0000256" key="1">
    <source>
        <dbReference type="ARBA" id="ARBA00004741"/>
    </source>
</evidence>
<evidence type="ECO:0000256" key="9">
    <source>
        <dbReference type="RuleBase" id="RU361254"/>
    </source>
</evidence>
<dbReference type="KEGG" id="abas:ACPOL_5938"/>
<dbReference type="PANTHER" id="PTHR21022:SF19">
    <property type="entry name" value="PREPHENATE DEHYDRATASE-RELATED"/>
    <property type="match status" value="1"/>
</dbReference>
<evidence type="ECO:0000256" key="3">
    <source>
        <dbReference type="ARBA" id="ARBA00022605"/>
    </source>
</evidence>
<evidence type="ECO:0000259" key="10">
    <source>
        <dbReference type="PROSITE" id="PS51171"/>
    </source>
</evidence>
<reference evidence="12 13" key="1">
    <citation type="journal article" date="2018" name="Front. Microbiol.">
        <title>Hydrolytic Capabilities as a Key to Environmental Success: Chitinolytic and Cellulolytic Acidobacteria From Acidic Sub-arctic Soils and Boreal Peatlands.</title>
        <authorList>
            <person name="Belova S.E."/>
            <person name="Ravin N.V."/>
            <person name="Pankratov T.A."/>
            <person name="Rakitin A.L."/>
            <person name="Ivanova A.A."/>
            <person name="Beletsky A.V."/>
            <person name="Mardanov A.V."/>
            <person name="Sinninghe Damste J.S."/>
            <person name="Dedysh S.N."/>
        </authorList>
    </citation>
    <scope>NUCLEOTIDE SEQUENCE [LARGE SCALE GENOMIC DNA]</scope>
    <source>
        <strain evidence="12 13">SBC82</strain>
    </source>
</reference>
<dbReference type="Proteomes" id="UP000253606">
    <property type="component" value="Chromosome"/>
</dbReference>
<dbReference type="SUPFAM" id="SSF55021">
    <property type="entry name" value="ACT-like"/>
    <property type="match status" value="1"/>
</dbReference>
<dbReference type="Gene3D" id="3.40.190.10">
    <property type="entry name" value="Periplasmic binding protein-like II"/>
    <property type="match status" value="2"/>
</dbReference>
<dbReference type="GO" id="GO:0005737">
    <property type="term" value="C:cytoplasm"/>
    <property type="evidence" value="ECO:0007669"/>
    <property type="project" value="TreeGrafter"/>
</dbReference>
<keyword evidence="6 9" id="KW-0456">Lyase</keyword>
<evidence type="ECO:0000256" key="5">
    <source>
        <dbReference type="ARBA" id="ARBA00023222"/>
    </source>
</evidence>
<name>A0A2Z5G7F5_9BACT</name>
<feature type="domain" description="Prephenate dehydratase" evidence="10">
    <location>
        <begin position="2"/>
        <end position="188"/>
    </location>
</feature>
<feature type="site" description="Essential for prephenate dehydratase activity" evidence="8">
    <location>
        <position position="181"/>
    </location>
</feature>
<organism evidence="12 13">
    <name type="scientific">Acidisarcina polymorpha</name>
    <dbReference type="NCBI Taxonomy" id="2211140"/>
    <lineage>
        <taxon>Bacteria</taxon>
        <taxon>Pseudomonadati</taxon>
        <taxon>Acidobacteriota</taxon>
        <taxon>Terriglobia</taxon>
        <taxon>Terriglobales</taxon>
        <taxon>Acidobacteriaceae</taxon>
        <taxon>Acidisarcina</taxon>
    </lineage>
</organism>
<dbReference type="EC" id="4.2.1.51" evidence="2 9"/>
<dbReference type="GO" id="GO:0009094">
    <property type="term" value="P:L-phenylalanine biosynthetic process"/>
    <property type="evidence" value="ECO:0007669"/>
    <property type="project" value="UniProtKB-UniPathway"/>
</dbReference>
<dbReference type="AlphaFoldDB" id="A0A2Z5G7F5"/>
<protein>
    <recommendedName>
        <fullName evidence="2 9">Prephenate dehydratase</fullName>
        <shortName evidence="9">PDT</shortName>
        <ecNumber evidence="2 9">4.2.1.51</ecNumber>
    </recommendedName>
</protein>
<dbReference type="GO" id="GO:0004664">
    <property type="term" value="F:prephenate dehydratase activity"/>
    <property type="evidence" value="ECO:0007669"/>
    <property type="project" value="UniProtKB-UniRule"/>
</dbReference>
<keyword evidence="3 9" id="KW-0028">Amino-acid biosynthesis</keyword>
<feature type="domain" description="ACT" evidence="11">
    <location>
        <begin position="202"/>
        <end position="279"/>
    </location>
</feature>
<dbReference type="PIRSF" id="PIRSF001500">
    <property type="entry name" value="Chor_mut_pdt_Ppr"/>
    <property type="match status" value="1"/>
</dbReference>